<proteinExistence type="predicted"/>
<name>A0A4R9LNB5_9LEPT</name>
<dbReference type="Proteomes" id="UP000298264">
    <property type="component" value="Unassembled WGS sequence"/>
</dbReference>
<dbReference type="PANTHER" id="PTHR11941">
    <property type="entry name" value="ENOYL-COA HYDRATASE-RELATED"/>
    <property type="match status" value="1"/>
</dbReference>
<dbReference type="EMBL" id="RQHV01000061">
    <property type="protein sequence ID" value="TGN08373.1"/>
    <property type="molecule type" value="Genomic_DNA"/>
</dbReference>
<dbReference type="InterPro" id="IPR029045">
    <property type="entry name" value="ClpP/crotonase-like_dom_sf"/>
</dbReference>
<organism evidence="1 2">
    <name type="scientific">Leptospira ilyithenensis</name>
    <dbReference type="NCBI Taxonomy" id="2484901"/>
    <lineage>
        <taxon>Bacteria</taxon>
        <taxon>Pseudomonadati</taxon>
        <taxon>Spirochaetota</taxon>
        <taxon>Spirochaetia</taxon>
        <taxon>Leptospirales</taxon>
        <taxon>Leptospiraceae</taxon>
        <taxon>Leptospira</taxon>
    </lineage>
</organism>
<gene>
    <name evidence="1" type="ORF">EHS11_15845</name>
</gene>
<dbReference type="SUPFAM" id="SSF52096">
    <property type="entry name" value="ClpP/crotonase"/>
    <property type="match status" value="1"/>
</dbReference>
<dbReference type="OrthoDB" id="341912at2"/>
<dbReference type="PANTHER" id="PTHR11941:SF54">
    <property type="entry name" value="ENOYL-COA HYDRATASE, MITOCHONDRIAL"/>
    <property type="match status" value="1"/>
</dbReference>
<dbReference type="Pfam" id="PF00378">
    <property type="entry name" value="ECH_1"/>
    <property type="match status" value="1"/>
</dbReference>
<reference evidence="1" key="1">
    <citation type="journal article" date="2019" name="PLoS Negl. Trop. Dis.">
        <title>Revisiting the worldwide diversity of Leptospira species in the environment.</title>
        <authorList>
            <person name="Vincent A.T."/>
            <person name="Schiettekatte O."/>
            <person name="Bourhy P."/>
            <person name="Veyrier F.J."/>
            <person name="Picardeau M."/>
        </authorList>
    </citation>
    <scope>NUCLEOTIDE SEQUENCE [LARGE SCALE GENOMIC DNA]</scope>
    <source>
        <strain evidence="1">201400974</strain>
    </source>
</reference>
<evidence type="ECO:0000313" key="1">
    <source>
        <dbReference type="EMBL" id="TGN08373.1"/>
    </source>
</evidence>
<dbReference type="AlphaFoldDB" id="A0A4R9LNB5"/>
<dbReference type="CDD" id="cd06558">
    <property type="entry name" value="crotonase-like"/>
    <property type="match status" value="1"/>
</dbReference>
<sequence>MIHLQIEEEIATITLDTNESNSFTLESFQKLSELVRKAESKLSKILILRSSRPGVFSQGLNLTELSGERTEEFLNLFLHYFFGILEQVYTFPGVVIAEVGGHAMGYGAMLAMASDFRYGMEGTRIGLPEVKLGIRVPSFVAMMLRDIIGSREADSHILQGNAYKASEAKELGLYDEIYSDANSIKDSSLKLARKLTKNSFGATRSSKQALRYLNGDLKKMLEFDKEKTFESLFTEDAIEGIAAAVAGRRPQFK</sequence>
<dbReference type="GO" id="GO:0006635">
    <property type="term" value="P:fatty acid beta-oxidation"/>
    <property type="evidence" value="ECO:0007669"/>
    <property type="project" value="TreeGrafter"/>
</dbReference>
<comment type="caution">
    <text evidence="1">The sequence shown here is derived from an EMBL/GenBank/DDBJ whole genome shotgun (WGS) entry which is preliminary data.</text>
</comment>
<accession>A0A4R9LNB5</accession>
<dbReference type="RefSeq" id="WP_135765325.1">
    <property type="nucleotide sequence ID" value="NZ_RQHV01000061.1"/>
</dbReference>
<keyword evidence="2" id="KW-1185">Reference proteome</keyword>
<dbReference type="Gene3D" id="3.90.226.10">
    <property type="entry name" value="2-enoyl-CoA Hydratase, Chain A, domain 1"/>
    <property type="match status" value="1"/>
</dbReference>
<evidence type="ECO:0000313" key="2">
    <source>
        <dbReference type="Proteomes" id="UP000298264"/>
    </source>
</evidence>
<keyword evidence="1" id="KW-0413">Isomerase</keyword>
<protein>
    <submittedName>
        <fullName evidence="1">Enoyl-CoA hydratase/isomerase family protein</fullName>
    </submittedName>
</protein>
<dbReference type="InterPro" id="IPR001753">
    <property type="entry name" value="Enoyl-CoA_hydra/iso"/>
</dbReference>
<dbReference type="GO" id="GO:0016853">
    <property type="term" value="F:isomerase activity"/>
    <property type="evidence" value="ECO:0007669"/>
    <property type="project" value="UniProtKB-KW"/>
</dbReference>